<dbReference type="FunFam" id="3.90.226.10:FF:000004">
    <property type="entry name" value="Methylcrotonoyl-CoA carboxylase beta chain"/>
    <property type="match status" value="1"/>
</dbReference>
<protein>
    <submittedName>
        <fullName evidence="3">Methylcrotonoyl-CoA carboxylase</fullName>
    </submittedName>
</protein>
<dbReference type="PROSITE" id="PS50980">
    <property type="entry name" value="COA_CT_NTER"/>
    <property type="match status" value="1"/>
</dbReference>
<keyword evidence="4" id="KW-1185">Reference proteome</keyword>
<dbReference type="InterPro" id="IPR045190">
    <property type="entry name" value="MCCB/AccD1-like"/>
</dbReference>
<evidence type="ECO:0000313" key="4">
    <source>
        <dbReference type="Proteomes" id="UP000027997"/>
    </source>
</evidence>
<dbReference type="InterPro" id="IPR011763">
    <property type="entry name" value="COA_CT_C"/>
</dbReference>
<proteinExistence type="predicted"/>
<dbReference type="STRING" id="305900.GV64_06500"/>
<dbReference type="Pfam" id="PF01039">
    <property type="entry name" value="Carboxyl_trans"/>
    <property type="match status" value="1"/>
</dbReference>
<sequence length="535" mass="59091">MRRIESRLNTHSEEFQKYRAHNRKLVSGFQQKQEEARFKRPQRDIDRLQKQNKMMPRERLELLLDPGTPFLEFSSLAGSMAYDGSAPSASCITGIGIVGGREVVINASDSSVKGGAWYPLSVKKIIRALDIAIENHLPVIHMCDSAGGFLPLQSELFGDKYMAGRIFRNQTQLSKMGCKQLSLVFGNCTAGGAYIPALSDYSVIVEGTGAVFLGGPPLVKAATGEEVSVDELGGARMHTSVSGTCDYFAKNEREAIAIGREIVAQWEQKPKTQIQRETPEDPWYDPEELYGIIPDDIRKPFDVREVIARLVDGSRFSEYQPDYGETMICGFANIWGYKVGILGNNGVLFNDSSLKAAHFMELCNQNKTPLVFLQNITGFMVGKEYEQRGITKDGAKMIMVQACSEVPKFTIMTNGSFGAGNYGMCGRAFDARTLFSWPNSQISVMGSDQAANTLVTIKLAQLKRQGIEPDEKELAEIRNEVLGNFENQTSAYYTSSEIWDDGIIDPVDTRNALGISISASLNAPIGDARYGVLRL</sequence>
<dbReference type="InterPro" id="IPR034733">
    <property type="entry name" value="AcCoA_carboxyl_beta"/>
</dbReference>
<dbReference type="eggNOG" id="COG4799">
    <property type="taxonomic scope" value="Bacteria"/>
</dbReference>
<accession>A0A081K8F4</accession>
<evidence type="ECO:0000313" key="3">
    <source>
        <dbReference type="EMBL" id="KEI70430.1"/>
    </source>
</evidence>
<dbReference type="PANTHER" id="PTHR22855">
    <property type="entry name" value="ACETYL, PROPIONYL, PYRUVATE, AND GLUTACONYL CARBOXYLASE-RELATED"/>
    <property type="match status" value="1"/>
</dbReference>
<dbReference type="FunFam" id="3.90.226.10:FF:000030">
    <property type="entry name" value="Acetyl-CoA carboxylase carboxyltransferase subunit"/>
    <property type="match status" value="1"/>
</dbReference>
<evidence type="ECO:0000259" key="1">
    <source>
        <dbReference type="PROSITE" id="PS50980"/>
    </source>
</evidence>
<comment type="caution">
    <text evidence="3">The sequence shown here is derived from an EMBL/GenBank/DDBJ whole genome shotgun (WGS) entry which is preliminary data.</text>
</comment>
<feature type="domain" description="CoA carboxyltransferase C-terminal" evidence="2">
    <location>
        <begin position="278"/>
        <end position="527"/>
    </location>
</feature>
<dbReference type="InterPro" id="IPR011762">
    <property type="entry name" value="COA_CT_N"/>
</dbReference>
<dbReference type="EMBL" id="JOJP01000001">
    <property type="protein sequence ID" value="KEI70430.1"/>
    <property type="molecule type" value="Genomic_DNA"/>
</dbReference>
<organism evidence="3 4">
    <name type="scientific">Endozoicomonas elysicola</name>
    <dbReference type="NCBI Taxonomy" id="305900"/>
    <lineage>
        <taxon>Bacteria</taxon>
        <taxon>Pseudomonadati</taxon>
        <taxon>Pseudomonadota</taxon>
        <taxon>Gammaproteobacteria</taxon>
        <taxon>Oceanospirillales</taxon>
        <taxon>Endozoicomonadaceae</taxon>
        <taxon>Endozoicomonas</taxon>
    </lineage>
</organism>
<gene>
    <name evidence="3" type="ORF">GV64_06500</name>
</gene>
<dbReference type="RefSeq" id="WP_020581001.1">
    <property type="nucleotide sequence ID" value="NZ_JOJP01000001.1"/>
</dbReference>
<dbReference type="Gene3D" id="3.90.226.10">
    <property type="entry name" value="2-enoyl-CoA Hydratase, Chain A, domain 1"/>
    <property type="match status" value="2"/>
</dbReference>
<evidence type="ECO:0000259" key="2">
    <source>
        <dbReference type="PROSITE" id="PS50989"/>
    </source>
</evidence>
<dbReference type="GO" id="GO:0006552">
    <property type="term" value="P:L-leucine catabolic process"/>
    <property type="evidence" value="ECO:0007669"/>
    <property type="project" value="TreeGrafter"/>
</dbReference>
<reference evidence="3 4" key="1">
    <citation type="submission" date="2014-06" db="EMBL/GenBank/DDBJ databases">
        <title>Whole Genome Sequences of Three Symbiotic Endozoicomonas Bacteria.</title>
        <authorList>
            <person name="Neave M.J."/>
            <person name="Apprill A."/>
            <person name="Voolstra C.R."/>
        </authorList>
    </citation>
    <scope>NUCLEOTIDE SEQUENCE [LARGE SCALE GENOMIC DNA]</scope>
    <source>
        <strain evidence="3 4">DSM 22380</strain>
    </source>
</reference>
<dbReference type="AlphaFoldDB" id="A0A081K8F4"/>
<name>A0A081K8F4_9GAMM</name>
<dbReference type="InterPro" id="IPR029045">
    <property type="entry name" value="ClpP/crotonase-like_dom_sf"/>
</dbReference>
<dbReference type="GO" id="GO:0004485">
    <property type="term" value="F:methylcrotonoyl-CoA carboxylase activity"/>
    <property type="evidence" value="ECO:0007669"/>
    <property type="project" value="TreeGrafter"/>
</dbReference>
<dbReference type="PANTHER" id="PTHR22855:SF13">
    <property type="entry name" value="METHYLCROTONOYL-COA CARBOXYLASE BETA CHAIN, MITOCHONDRIAL"/>
    <property type="match status" value="1"/>
</dbReference>
<dbReference type="GO" id="GO:1905202">
    <property type="term" value="C:methylcrotonoyl-CoA carboxylase complex"/>
    <property type="evidence" value="ECO:0007669"/>
    <property type="project" value="TreeGrafter"/>
</dbReference>
<dbReference type="PROSITE" id="PS50989">
    <property type="entry name" value="COA_CT_CTER"/>
    <property type="match status" value="1"/>
</dbReference>
<dbReference type="Proteomes" id="UP000027997">
    <property type="component" value="Unassembled WGS sequence"/>
</dbReference>
<feature type="domain" description="CoA carboxyltransferase N-terminal" evidence="1">
    <location>
        <begin position="22"/>
        <end position="278"/>
    </location>
</feature>
<dbReference type="SUPFAM" id="SSF52096">
    <property type="entry name" value="ClpP/crotonase"/>
    <property type="match status" value="2"/>
</dbReference>